<dbReference type="InterPro" id="IPR052155">
    <property type="entry name" value="Biofilm_reg_signaling"/>
</dbReference>
<keyword evidence="1" id="KW-0472">Membrane</keyword>
<feature type="transmembrane region" description="Helical" evidence="1">
    <location>
        <begin position="170"/>
        <end position="190"/>
    </location>
</feature>
<dbReference type="InterPro" id="IPR029787">
    <property type="entry name" value="Nucleotide_cyclase"/>
</dbReference>
<dbReference type="InterPro" id="IPR043128">
    <property type="entry name" value="Rev_trsase/Diguanyl_cyclase"/>
</dbReference>
<dbReference type="InterPro" id="IPR035919">
    <property type="entry name" value="EAL_sf"/>
</dbReference>
<feature type="transmembrane region" description="Helical" evidence="1">
    <location>
        <begin position="21"/>
        <end position="46"/>
    </location>
</feature>
<feature type="transmembrane region" description="Helical" evidence="1">
    <location>
        <begin position="92"/>
        <end position="109"/>
    </location>
</feature>
<dbReference type="RefSeq" id="WP_167522711.1">
    <property type="nucleotide sequence ID" value="NZ_BSPF01000015.1"/>
</dbReference>
<accession>A0A562N4H6</accession>
<keyword evidence="1" id="KW-0812">Transmembrane</keyword>
<comment type="caution">
    <text evidence="4">The sequence shown here is derived from an EMBL/GenBank/DDBJ whole genome shotgun (WGS) entry which is preliminary data.</text>
</comment>
<dbReference type="CDD" id="cd01949">
    <property type="entry name" value="GGDEF"/>
    <property type="match status" value="1"/>
</dbReference>
<dbReference type="EMBL" id="VLKT01000044">
    <property type="protein sequence ID" value="TWI26988.1"/>
    <property type="molecule type" value="Genomic_DNA"/>
</dbReference>
<sequence>MDLKKEDTLEARIRQDQLADLRAGLFVSMPISAILSGLILTVQALSGGGFGAAIWFLVINATNVGRLALARYQLKLRETGHQDDLTGVSQRLRWFGILALLAGIAWSFLAVLTDGYTTPHAPLHLIILAGISAGAVTYGSSYAAAAINFIAPPLLVAAGCLLVKGNFEDYILAFTVLLFLGGLVRASLVGQARFRDASRLRHEAERFAGEMEASSRQDHLTGLLNRRGLEHAIGRFETADGPFVVMLIDLDGFKSVNDTYGHRTGDELLVRIARRIEEEAPEGSTLARIGGDEFVLFFPSLRSSLSASNLASNIIAKVARPYPEVASVRVGASIGIYLAESPGLTEMLLRADVALYTAKRRGRNEFCLFDAELDRELQRRQSIERDLHSAIKTRSLGPWFQPIVKLDTEAVIGFEALLRWSHPIHGAISPPEIITAARQTGMLQLLTQTVFSDCCALIDGLVKADRRDLRVAMNVSPRELEAGDIDDMVLDGLAAKDLPATMFEIEITEESPVDPDRVDEKLGRLSHAGISIALDDFGTGFSTLASLKDSRIRKVKIDQGFVRGLARSREDRLLVKTVIDLGRTLGIEVMAEGVETEADRQTLHKLGCRTAQGFLFSKAVPLGQALDLAAKEHAKEP</sequence>
<dbReference type="PROSITE" id="PS50887">
    <property type="entry name" value="GGDEF"/>
    <property type="match status" value="1"/>
</dbReference>
<dbReference type="Pfam" id="PF00563">
    <property type="entry name" value="EAL"/>
    <property type="match status" value="1"/>
</dbReference>
<feature type="domain" description="EAL" evidence="2">
    <location>
        <begin position="380"/>
        <end position="633"/>
    </location>
</feature>
<dbReference type="PANTHER" id="PTHR44757">
    <property type="entry name" value="DIGUANYLATE CYCLASE DGCP"/>
    <property type="match status" value="1"/>
</dbReference>
<dbReference type="InterPro" id="IPR001633">
    <property type="entry name" value="EAL_dom"/>
</dbReference>
<feature type="transmembrane region" description="Helical" evidence="1">
    <location>
        <begin position="52"/>
        <end position="72"/>
    </location>
</feature>
<feature type="domain" description="GGDEF" evidence="3">
    <location>
        <begin position="241"/>
        <end position="371"/>
    </location>
</feature>
<feature type="transmembrane region" description="Helical" evidence="1">
    <location>
        <begin position="145"/>
        <end position="164"/>
    </location>
</feature>
<dbReference type="AlphaFoldDB" id="A0A562N4H6"/>
<dbReference type="SUPFAM" id="SSF55073">
    <property type="entry name" value="Nucleotide cyclase"/>
    <property type="match status" value="1"/>
</dbReference>
<keyword evidence="5" id="KW-1185">Reference proteome</keyword>
<name>A0A562N4H6_9HYPH</name>
<dbReference type="SMART" id="SM00267">
    <property type="entry name" value="GGDEF"/>
    <property type="match status" value="1"/>
</dbReference>
<evidence type="ECO:0000313" key="4">
    <source>
        <dbReference type="EMBL" id="TWI26988.1"/>
    </source>
</evidence>
<dbReference type="SMART" id="SM00052">
    <property type="entry name" value="EAL"/>
    <property type="match status" value="1"/>
</dbReference>
<dbReference type="NCBIfam" id="TIGR00254">
    <property type="entry name" value="GGDEF"/>
    <property type="match status" value="1"/>
</dbReference>
<dbReference type="CDD" id="cd01948">
    <property type="entry name" value="EAL"/>
    <property type="match status" value="1"/>
</dbReference>
<dbReference type="SUPFAM" id="SSF141868">
    <property type="entry name" value="EAL domain-like"/>
    <property type="match status" value="1"/>
</dbReference>
<evidence type="ECO:0000256" key="1">
    <source>
        <dbReference type="SAM" id="Phobius"/>
    </source>
</evidence>
<reference evidence="4 5" key="1">
    <citation type="journal article" date="2015" name="Stand. Genomic Sci.">
        <title>Genomic Encyclopedia of Bacterial and Archaeal Type Strains, Phase III: the genomes of soil and plant-associated and newly described type strains.</title>
        <authorList>
            <person name="Whitman W.B."/>
            <person name="Woyke T."/>
            <person name="Klenk H.P."/>
            <person name="Zhou Y."/>
            <person name="Lilburn T.G."/>
            <person name="Beck B.J."/>
            <person name="De Vos P."/>
            <person name="Vandamme P."/>
            <person name="Eisen J.A."/>
            <person name="Garrity G."/>
            <person name="Hugenholtz P."/>
            <person name="Kyrpides N.C."/>
        </authorList>
    </citation>
    <scope>NUCLEOTIDE SEQUENCE [LARGE SCALE GENOMIC DNA]</scope>
    <source>
        <strain evidence="4 5">CGMCC 1.2546</strain>
    </source>
</reference>
<dbReference type="Gene3D" id="3.30.70.270">
    <property type="match status" value="1"/>
</dbReference>
<dbReference type="InterPro" id="IPR000160">
    <property type="entry name" value="GGDEF_dom"/>
</dbReference>
<gene>
    <name evidence="4" type="ORF">IQ26_05684</name>
</gene>
<protein>
    <submittedName>
        <fullName evidence="4">Diguanylate cyclase (GGDEF)-like protein</fullName>
    </submittedName>
</protein>
<dbReference type="Pfam" id="PF00990">
    <property type="entry name" value="GGDEF"/>
    <property type="match status" value="1"/>
</dbReference>
<dbReference type="PANTHER" id="PTHR44757:SF2">
    <property type="entry name" value="BIOFILM ARCHITECTURE MAINTENANCE PROTEIN MBAA"/>
    <property type="match status" value="1"/>
</dbReference>
<evidence type="ECO:0000259" key="3">
    <source>
        <dbReference type="PROSITE" id="PS50887"/>
    </source>
</evidence>
<evidence type="ECO:0000313" key="5">
    <source>
        <dbReference type="Proteomes" id="UP000317122"/>
    </source>
</evidence>
<proteinExistence type="predicted"/>
<keyword evidence="1" id="KW-1133">Transmembrane helix</keyword>
<dbReference type="Proteomes" id="UP000317122">
    <property type="component" value="Unassembled WGS sequence"/>
</dbReference>
<organism evidence="4 5">
    <name type="scientific">Mesorhizobium tianshanense</name>
    <dbReference type="NCBI Taxonomy" id="39844"/>
    <lineage>
        <taxon>Bacteria</taxon>
        <taxon>Pseudomonadati</taxon>
        <taxon>Pseudomonadota</taxon>
        <taxon>Alphaproteobacteria</taxon>
        <taxon>Hyphomicrobiales</taxon>
        <taxon>Phyllobacteriaceae</taxon>
        <taxon>Mesorhizobium</taxon>
    </lineage>
</organism>
<evidence type="ECO:0000259" key="2">
    <source>
        <dbReference type="PROSITE" id="PS50883"/>
    </source>
</evidence>
<dbReference type="PROSITE" id="PS50883">
    <property type="entry name" value="EAL"/>
    <property type="match status" value="1"/>
</dbReference>
<dbReference type="Gene3D" id="3.20.20.450">
    <property type="entry name" value="EAL domain"/>
    <property type="match status" value="1"/>
</dbReference>